<proteinExistence type="predicted"/>
<dbReference type="Proteomes" id="UP000192726">
    <property type="component" value="Chromosome"/>
</dbReference>
<evidence type="ECO:0000313" key="3">
    <source>
        <dbReference type="Proteomes" id="UP000192726"/>
    </source>
</evidence>
<keyword evidence="3" id="KW-1185">Reference proteome</keyword>
<dbReference type="EMBL" id="CP020569">
    <property type="protein sequence ID" value="ARF53347.1"/>
    <property type="molecule type" value="Genomic_DNA"/>
</dbReference>
<feature type="compositionally biased region" description="Basic and acidic residues" evidence="1">
    <location>
        <begin position="30"/>
        <end position="41"/>
    </location>
</feature>
<dbReference type="AlphaFoldDB" id="A0A1V0TK77"/>
<gene>
    <name evidence="2" type="ORF">B1H19_03470</name>
</gene>
<dbReference type="KEGG" id="sgv:B1H19_03470"/>
<organism evidence="2 3">
    <name type="scientific">Streptomyces gilvosporeus</name>
    <dbReference type="NCBI Taxonomy" id="553510"/>
    <lineage>
        <taxon>Bacteria</taxon>
        <taxon>Bacillati</taxon>
        <taxon>Actinomycetota</taxon>
        <taxon>Actinomycetes</taxon>
        <taxon>Kitasatosporales</taxon>
        <taxon>Streptomycetaceae</taxon>
        <taxon>Streptomyces</taxon>
    </lineage>
</organism>
<sequence length="61" mass="6192">MAPENGEGDLVRWFEDITAGDTDVVGGAAAERDPGRQEHGGADGTGDASRGNISFPGVMSS</sequence>
<accession>A0A1V0TK77</accession>
<evidence type="ECO:0000313" key="2">
    <source>
        <dbReference type="EMBL" id="ARF53347.1"/>
    </source>
</evidence>
<feature type="region of interest" description="Disordered" evidence="1">
    <location>
        <begin position="25"/>
        <end position="61"/>
    </location>
</feature>
<dbReference type="RefSeq" id="WP_083102777.1">
    <property type="nucleotide sequence ID" value="NZ_CP020569.1"/>
</dbReference>
<name>A0A1V0TK77_9ACTN</name>
<protein>
    <submittedName>
        <fullName evidence="2">Uncharacterized protein</fullName>
    </submittedName>
</protein>
<reference evidence="2 3" key="1">
    <citation type="submission" date="2017-04" db="EMBL/GenBank/DDBJ databases">
        <title>Complete Genome Sequence of Streptomyces gilvosporeus F607, a Capable Producer of Natamycin.</title>
        <authorList>
            <person name="Zong G."/>
            <person name="Zhong C."/>
            <person name="Fu J."/>
            <person name="Qin R."/>
            <person name="Cao G."/>
        </authorList>
    </citation>
    <scope>NUCLEOTIDE SEQUENCE [LARGE SCALE GENOMIC DNA]</scope>
    <source>
        <strain evidence="2 3">F607</strain>
    </source>
</reference>
<evidence type="ECO:0000256" key="1">
    <source>
        <dbReference type="SAM" id="MobiDB-lite"/>
    </source>
</evidence>